<feature type="transmembrane region" description="Helical" evidence="1">
    <location>
        <begin position="6"/>
        <end position="23"/>
    </location>
</feature>
<keyword evidence="1" id="KW-0472">Membrane</keyword>
<keyword evidence="1" id="KW-0812">Transmembrane</keyword>
<protein>
    <recommendedName>
        <fullName evidence="4">YesK-like protein</fullName>
    </recommendedName>
</protein>
<feature type="transmembrane region" description="Helical" evidence="1">
    <location>
        <begin position="65"/>
        <end position="85"/>
    </location>
</feature>
<reference evidence="2 3" key="1">
    <citation type="submission" date="2015-07" db="EMBL/GenBank/DDBJ databases">
        <title>Genome sequencing project for genomic taxonomy and phylogenomics of Bacillus-like bacteria.</title>
        <authorList>
            <person name="Liu B."/>
            <person name="Wang J."/>
            <person name="Zhu Y."/>
            <person name="Liu G."/>
            <person name="Chen Q."/>
            <person name="Chen Z."/>
            <person name="Che J."/>
            <person name="Ge C."/>
            <person name="Shi H."/>
            <person name="Pan Z."/>
            <person name="Liu X."/>
        </authorList>
    </citation>
    <scope>NUCLEOTIDE SEQUENCE [LARGE SCALE GENOMIC DNA]</scope>
    <source>
        <strain evidence="2 3">DSM 54</strain>
    </source>
</reference>
<gene>
    <name evidence="2" type="ORF">ADM90_06615</name>
</gene>
<dbReference type="Proteomes" id="UP000037977">
    <property type="component" value="Unassembled WGS sequence"/>
</dbReference>
<evidence type="ECO:0000313" key="2">
    <source>
        <dbReference type="EMBL" id="KOY82983.1"/>
    </source>
</evidence>
<dbReference type="EMBL" id="LGCI01000005">
    <property type="protein sequence ID" value="KOY82983.1"/>
    <property type="molecule type" value="Genomic_DNA"/>
</dbReference>
<feature type="transmembrane region" description="Helical" evidence="1">
    <location>
        <begin position="32"/>
        <end position="53"/>
    </location>
</feature>
<sequence>MGYFIITGIAVIIMVYFFASKLSKKNPSKKHYILPGLILTVASLIVAITTYFIGDNPWSNMGYGILFIFVAIASLLGTLLGTLLGRRFSL</sequence>
<dbReference type="InterPro" id="IPR025434">
    <property type="entry name" value="YesK-like"/>
</dbReference>
<accession>A0A0M9DLD7</accession>
<dbReference type="Pfam" id="PF14150">
    <property type="entry name" value="YesK"/>
    <property type="match status" value="1"/>
</dbReference>
<keyword evidence="3" id="KW-1185">Reference proteome</keyword>
<dbReference type="PATRIC" id="fig|33935.3.peg.758"/>
<comment type="caution">
    <text evidence="2">The sequence shown here is derived from an EMBL/GenBank/DDBJ whole genome shotgun (WGS) entry which is preliminary data.</text>
</comment>
<name>A0A0M9DLD7_9BACI</name>
<keyword evidence="1" id="KW-1133">Transmembrane helix</keyword>
<evidence type="ECO:0008006" key="4">
    <source>
        <dbReference type="Google" id="ProtNLM"/>
    </source>
</evidence>
<proteinExistence type="predicted"/>
<evidence type="ECO:0000256" key="1">
    <source>
        <dbReference type="SAM" id="Phobius"/>
    </source>
</evidence>
<organism evidence="2 3">
    <name type="scientific">Lysinibacillus macroides</name>
    <dbReference type="NCBI Taxonomy" id="33935"/>
    <lineage>
        <taxon>Bacteria</taxon>
        <taxon>Bacillati</taxon>
        <taxon>Bacillota</taxon>
        <taxon>Bacilli</taxon>
        <taxon>Bacillales</taxon>
        <taxon>Bacillaceae</taxon>
        <taxon>Lysinibacillus</taxon>
    </lineage>
</organism>
<evidence type="ECO:0000313" key="3">
    <source>
        <dbReference type="Proteomes" id="UP000037977"/>
    </source>
</evidence>
<dbReference type="RefSeq" id="WP_053994222.1">
    <property type="nucleotide sequence ID" value="NZ_CP065643.1"/>
</dbReference>
<dbReference type="AlphaFoldDB" id="A0A0M9DLD7"/>
<dbReference type="OrthoDB" id="2281244at2"/>